<dbReference type="InterPro" id="IPR019613">
    <property type="entry name" value="DUF4198"/>
</dbReference>
<protein>
    <submittedName>
        <fullName evidence="1">DUF4198 domain-containing protein</fullName>
    </submittedName>
</protein>
<dbReference type="Proteomes" id="UP001215956">
    <property type="component" value="Unassembled WGS sequence"/>
</dbReference>
<evidence type="ECO:0000313" key="2">
    <source>
        <dbReference type="Proteomes" id="UP001215956"/>
    </source>
</evidence>
<sequence length="282" mass="30815">MLVLALTTGASCHETYLRPISGWANPGDVVYLPLGSGHATANTELPEGIVNVTVIGPSGDIVLDGTGEISGFWDIYRFVAEEAGLYIVDVYHSEGSWTNIITNPPNGSFWEHAYAYDIDFDALNKTGWADDWYVAQSYPKNCYAKAFVAVGDDDLSKANEAVGQELEIAPLDDISTVGKGDFAFQVLFQGEPISGIDVWAMKVGDDTPVESITDREGKFTLNLTDEGSQLTEWIVRADTKMDPRIVEAVDLPRGTLSQEKSIVGPVYRAALTLRSDYRSRGY</sequence>
<dbReference type="EMBL" id="JARFPL010000005">
    <property type="protein sequence ID" value="MDF0592438.1"/>
    <property type="molecule type" value="Genomic_DNA"/>
</dbReference>
<accession>A0ABT5XCQ8</accession>
<comment type="caution">
    <text evidence="1">The sequence shown here is derived from an EMBL/GenBank/DDBJ whole genome shotgun (WGS) entry which is preliminary data.</text>
</comment>
<evidence type="ECO:0000313" key="1">
    <source>
        <dbReference type="EMBL" id="MDF0592438.1"/>
    </source>
</evidence>
<keyword evidence="2" id="KW-1185">Reference proteome</keyword>
<dbReference type="RefSeq" id="WP_316968148.1">
    <property type="nucleotide sequence ID" value="NZ_JARFPL010000005.1"/>
</dbReference>
<gene>
    <name evidence="1" type="ORF">P0O24_02435</name>
</gene>
<reference evidence="1 2" key="1">
    <citation type="submission" date="2023-03" db="EMBL/GenBank/DDBJ databases">
        <title>Whole genome sequencing of Methanotrichaceae archaeon M04Ac.</title>
        <authorList>
            <person name="Khomyakova M.A."/>
            <person name="Merkel A.Y."/>
            <person name="Slobodkin A.I."/>
        </authorList>
    </citation>
    <scope>NUCLEOTIDE SEQUENCE [LARGE SCALE GENOMIC DNA]</scope>
    <source>
        <strain evidence="1 2">M04Ac</strain>
    </source>
</reference>
<dbReference type="Pfam" id="PF10670">
    <property type="entry name" value="DUF4198"/>
    <property type="match status" value="1"/>
</dbReference>
<name>A0ABT5XCQ8_9EURY</name>
<organism evidence="1 2">
    <name type="scientific">Candidatus Methanocrinis alkalitolerans</name>
    <dbReference type="NCBI Taxonomy" id="3033395"/>
    <lineage>
        <taxon>Archaea</taxon>
        <taxon>Methanobacteriati</taxon>
        <taxon>Methanobacteriota</taxon>
        <taxon>Stenosarchaea group</taxon>
        <taxon>Methanomicrobia</taxon>
        <taxon>Methanotrichales</taxon>
        <taxon>Methanotrichaceae</taxon>
        <taxon>Methanocrinis</taxon>
    </lineage>
</organism>
<proteinExistence type="predicted"/>